<dbReference type="AlphaFoldDB" id="A0A5J4TC84"/>
<gene>
    <name evidence="1" type="ORF">EZS28_048606</name>
</gene>
<proteinExistence type="predicted"/>
<name>A0A5J4TC84_9EUKA</name>
<dbReference type="EMBL" id="SNRW01033915">
    <property type="protein sequence ID" value="KAA6355867.1"/>
    <property type="molecule type" value="Genomic_DNA"/>
</dbReference>
<dbReference type="Proteomes" id="UP000324800">
    <property type="component" value="Unassembled WGS sequence"/>
</dbReference>
<evidence type="ECO:0000313" key="1">
    <source>
        <dbReference type="EMBL" id="KAA6355867.1"/>
    </source>
</evidence>
<accession>A0A5J4TC84</accession>
<sequence>MTTIQTNQIRVHKSKHASVVKKELSEEDKARLQAIDEAITNGFRKAVQIPALQIQSSIQTPQRSRDLTIDEEETAQARRQIRDDLEPQREIQTERPRRHKYNINKYKEVPRETAQVEPEQVVKDTYLSHPNLEVQKFIIDVVWRTVDSRKKGEDFIFNSDNYIKLWALITQEEEKDIEVVMEEPLMRYNSCTSKKYKKKEIVRVDDVLIKNVSISNIDNVLWNSIEKLYRVNKDFVRLSDKLESDIGPDDF</sequence>
<protein>
    <submittedName>
        <fullName evidence="1">Uncharacterized protein</fullName>
    </submittedName>
</protein>
<organism evidence="1 2">
    <name type="scientific">Streblomastix strix</name>
    <dbReference type="NCBI Taxonomy" id="222440"/>
    <lineage>
        <taxon>Eukaryota</taxon>
        <taxon>Metamonada</taxon>
        <taxon>Preaxostyla</taxon>
        <taxon>Oxymonadida</taxon>
        <taxon>Streblomastigidae</taxon>
        <taxon>Streblomastix</taxon>
    </lineage>
</organism>
<evidence type="ECO:0000313" key="2">
    <source>
        <dbReference type="Proteomes" id="UP000324800"/>
    </source>
</evidence>
<comment type="caution">
    <text evidence="1">The sequence shown here is derived from an EMBL/GenBank/DDBJ whole genome shotgun (WGS) entry which is preliminary data.</text>
</comment>
<reference evidence="1 2" key="1">
    <citation type="submission" date="2019-03" db="EMBL/GenBank/DDBJ databases">
        <title>Single cell metagenomics reveals metabolic interactions within the superorganism composed of flagellate Streblomastix strix and complex community of Bacteroidetes bacteria on its surface.</title>
        <authorList>
            <person name="Treitli S.C."/>
            <person name="Kolisko M."/>
            <person name="Husnik F."/>
            <person name="Keeling P."/>
            <person name="Hampl V."/>
        </authorList>
    </citation>
    <scope>NUCLEOTIDE SEQUENCE [LARGE SCALE GENOMIC DNA]</scope>
    <source>
        <strain evidence="1">ST1C</strain>
    </source>
</reference>